<comment type="subcellular location">
    <subcellularLocation>
        <location evidence="1">Endoplasmic reticulum membrane</location>
        <topology evidence="1">Multi-pass membrane protein</topology>
    </subcellularLocation>
</comment>
<evidence type="ECO:0000256" key="2">
    <source>
        <dbReference type="ARBA" id="ARBA00004687"/>
    </source>
</evidence>
<dbReference type="EnsemblMetazoa" id="PPA40256.1">
    <property type="protein sequence ID" value="PPA40256.1"/>
    <property type="gene ID" value="WBGene00278625"/>
</dbReference>
<dbReference type="PANTHER" id="PTHR13121:SF0">
    <property type="entry name" value="PHOSPHATIDYLINOSITOL GLYCAN ANCHOR BIOSYNTHESIS CLASS U PROTEIN"/>
    <property type="match status" value="1"/>
</dbReference>
<comment type="pathway">
    <text evidence="2">Glycolipid biosynthesis; glycosylphosphatidylinositol-anchor biosynthesis.</text>
</comment>
<dbReference type="InterPro" id="IPR009600">
    <property type="entry name" value="PIG-U"/>
</dbReference>
<evidence type="ECO:0000256" key="10">
    <source>
        <dbReference type="SAM" id="Phobius"/>
    </source>
</evidence>
<feature type="transmembrane region" description="Helical" evidence="10">
    <location>
        <begin position="201"/>
        <end position="223"/>
    </location>
</feature>
<feature type="transmembrane region" description="Helical" evidence="10">
    <location>
        <begin position="47"/>
        <end position="70"/>
    </location>
</feature>
<feature type="region of interest" description="Disordered" evidence="9">
    <location>
        <begin position="1"/>
        <end position="33"/>
    </location>
</feature>
<dbReference type="Proteomes" id="UP000005239">
    <property type="component" value="Unassembled WGS sequence"/>
</dbReference>
<keyword evidence="12" id="KW-1185">Reference proteome</keyword>
<feature type="transmembrane region" description="Helical" evidence="10">
    <location>
        <begin position="364"/>
        <end position="387"/>
    </location>
</feature>
<reference evidence="12" key="1">
    <citation type="journal article" date="2008" name="Nat. Genet.">
        <title>The Pristionchus pacificus genome provides a unique perspective on nematode lifestyle and parasitism.</title>
        <authorList>
            <person name="Dieterich C."/>
            <person name="Clifton S.W."/>
            <person name="Schuster L.N."/>
            <person name="Chinwalla A."/>
            <person name="Delehaunty K."/>
            <person name="Dinkelacker I."/>
            <person name="Fulton L."/>
            <person name="Fulton R."/>
            <person name="Godfrey J."/>
            <person name="Minx P."/>
            <person name="Mitreva M."/>
            <person name="Roeseler W."/>
            <person name="Tian H."/>
            <person name="Witte H."/>
            <person name="Yang S.P."/>
            <person name="Wilson R.K."/>
            <person name="Sommer R.J."/>
        </authorList>
    </citation>
    <scope>NUCLEOTIDE SEQUENCE [LARGE SCALE GENOMIC DNA]</scope>
    <source>
        <strain evidence="12">PS312</strain>
    </source>
</reference>
<evidence type="ECO:0000256" key="1">
    <source>
        <dbReference type="ARBA" id="ARBA00004477"/>
    </source>
</evidence>
<dbReference type="GO" id="GO:0042765">
    <property type="term" value="C:GPI-anchor transamidase complex"/>
    <property type="evidence" value="ECO:0000318"/>
    <property type="project" value="GO_Central"/>
</dbReference>
<evidence type="ECO:0000256" key="3">
    <source>
        <dbReference type="ARBA" id="ARBA00010026"/>
    </source>
</evidence>
<comment type="similarity">
    <text evidence="3">Belongs to the PIGU family.</text>
</comment>
<keyword evidence="5 10" id="KW-0812">Transmembrane</keyword>
<evidence type="ECO:0000256" key="6">
    <source>
        <dbReference type="ARBA" id="ARBA00022824"/>
    </source>
</evidence>
<evidence type="ECO:0000256" key="9">
    <source>
        <dbReference type="SAM" id="MobiDB-lite"/>
    </source>
</evidence>
<dbReference type="GO" id="GO:0006506">
    <property type="term" value="P:GPI anchor biosynthetic process"/>
    <property type="evidence" value="ECO:0007669"/>
    <property type="project" value="UniProtKB-UniPathway"/>
</dbReference>
<keyword evidence="4" id="KW-0337">GPI-anchor biosynthesis</keyword>
<accession>A0A8R1UTI5</accession>
<organism evidence="11 12">
    <name type="scientific">Pristionchus pacificus</name>
    <name type="common">Parasitic nematode worm</name>
    <dbReference type="NCBI Taxonomy" id="54126"/>
    <lineage>
        <taxon>Eukaryota</taxon>
        <taxon>Metazoa</taxon>
        <taxon>Ecdysozoa</taxon>
        <taxon>Nematoda</taxon>
        <taxon>Chromadorea</taxon>
        <taxon>Rhabditida</taxon>
        <taxon>Rhabditina</taxon>
        <taxon>Diplogasteromorpha</taxon>
        <taxon>Diplogasteroidea</taxon>
        <taxon>Neodiplogasteridae</taxon>
        <taxon>Pristionchus</taxon>
    </lineage>
</organism>
<feature type="transmembrane region" description="Helical" evidence="10">
    <location>
        <begin position="165"/>
        <end position="189"/>
    </location>
</feature>
<feature type="compositionally biased region" description="Basic and acidic residues" evidence="9">
    <location>
        <begin position="1"/>
        <end position="18"/>
    </location>
</feature>
<accession>A0A2A6CBW0</accession>
<feature type="transmembrane region" description="Helical" evidence="10">
    <location>
        <begin position="121"/>
        <end position="144"/>
    </location>
</feature>
<sequence>MVRKRIHDEPEKKKKNDNDSDNPLIKKKPSPKGTVSREWTFITHSNVLLVIISAIIVRFILYKSCGGWLISRPELSTPLVSIDRLKEGILLIKDLNDPYAGDRVHVTPIMMSLFPTTDDRVISLVWIVVDILSGMALSMGSIAYSSARGDSIEQTITIATNVLKWYLLNPISIATCASLSLSVILIFLLSLFTTAFLYQKWFVASFVLSISTQFSLYPIVLLAPLINRMEGRRMITVIVFLLSLSALTFINFMLGGISWKFVEHTYLFNVSVEDLTPNVGIFWYFFTEIFNHFYDFFLILFQLNIFVYVVPLALTLRNASFLNLLVSFALIAVFVPYPSLSDATVFFALLPLIDEKYWKGMRHLLVESCTILACIILMPIMWHLWIVSGSGNANFYFGVTLFYNVALIRMAIDLVYSYVKTDLAEKCPDDIEEKSLIYFD</sequence>
<name>A0A2A6CBW0_PRIPA</name>
<proteinExistence type="inferred from homology"/>
<dbReference type="Pfam" id="PF06728">
    <property type="entry name" value="PIG-U"/>
    <property type="match status" value="1"/>
</dbReference>
<evidence type="ECO:0000313" key="11">
    <source>
        <dbReference type="EnsemblMetazoa" id="PPA40256.1"/>
    </source>
</evidence>
<dbReference type="AlphaFoldDB" id="A0A2A6CBW0"/>
<feature type="transmembrane region" description="Helical" evidence="10">
    <location>
        <begin position="235"/>
        <end position="254"/>
    </location>
</feature>
<dbReference type="GO" id="GO:0016255">
    <property type="term" value="P:attachment of GPI anchor to protein"/>
    <property type="evidence" value="ECO:0000318"/>
    <property type="project" value="GO_Central"/>
</dbReference>
<gene>
    <name evidence="11" type="primary">WBGene00278625</name>
</gene>
<evidence type="ECO:0000313" key="12">
    <source>
        <dbReference type="Proteomes" id="UP000005239"/>
    </source>
</evidence>
<protein>
    <submittedName>
        <fullName evidence="11">Uncharacterized protein</fullName>
    </submittedName>
</protein>
<reference evidence="11" key="2">
    <citation type="submission" date="2022-06" db="UniProtKB">
        <authorList>
            <consortium name="EnsemblMetazoa"/>
        </authorList>
    </citation>
    <scope>IDENTIFICATION</scope>
    <source>
        <strain evidence="11">PS312</strain>
    </source>
</reference>
<dbReference type="PANTHER" id="PTHR13121">
    <property type="entry name" value="GPI TRANSAMIDASE COMPONENT PIG-U"/>
    <property type="match status" value="1"/>
</dbReference>
<feature type="transmembrane region" description="Helical" evidence="10">
    <location>
        <begin position="326"/>
        <end position="352"/>
    </location>
</feature>
<feature type="transmembrane region" description="Helical" evidence="10">
    <location>
        <begin position="293"/>
        <end position="314"/>
    </location>
</feature>
<evidence type="ECO:0000256" key="8">
    <source>
        <dbReference type="ARBA" id="ARBA00023136"/>
    </source>
</evidence>
<feature type="transmembrane region" description="Helical" evidence="10">
    <location>
        <begin position="393"/>
        <end position="412"/>
    </location>
</feature>
<keyword evidence="8 10" id="KW-0472">Membrane</keyword>
<keyword evidence="7 10" id="KW-1133">Transmembrane helix</keyword>
<evidence type="ECO:0000256" key="5">
    <source>
        <dbReference type="ARBA" id="ARBA00022692"/>
    </source>
</evidence>
<evidence type="ECO:0000256" key="4">
    <source>
        <dbReference type="ARBA" id="ARBA00022502"/>
    </source>
</evidence>
<keyword evidence="6" id="KW-0256">Endoplasmic reticulum</keyword>
<evidence type="ECO:0000256" key="7">
    <source>
        <dbReference type="ARBA" id="ARBA00022989"/>
    </source>
</evidence>